<dbReference type="EMBL" id="JAPFFI010000007">
    <property type="protein sequence ID" value="KAJ6389525.1"/>
    <property type="molecule type" value="Genomic_DNA"/>
</dbReference>
<gene>
    <name evidence="2" type="ORF">OIU77_027783</name>
</gene>
<organism evidence="2 3">
    <name type="scientific">Salix suchowensis</name>
    <dbReference type="NCBI Taxonomy" id="1278906"/>
    <lineage>
        <taxon>Eukaryota</taxon>
        <taxon>Viridiplantae</taxon>
        <taxon>Streptophyta</taxon>
        <taxon>Embryophyta</taxon>
        <taxon>Tracheophyta</taxon>
        <taxon>Spermatophyta</taxon>
        <taxon>Magnoliopsida</taxon>
        <taxon>eudicotyledons</taxon>
        <taxon>Gunneridae</taxon>
        <taxon>Pentapetalae</taxon>
        <taxon>rosids</taxon>
        <taxon>fabids</taxon>
        <taxon>Malpighiales</taxon>
        <taxon>Salicaceae</taxon>
        <taxon>Saliceae</taxon>
        <taxon>Salix</taxon>
    </lineage>
</organism>
<feature type="transmembrane region" description="Helical" evidence="1">
    <location>
        <begin position="15"/>
        <end position="33"/>
    </location>
</feature>
<name>A0ABQ9BUS3_9ROSI</name>
<keyword evidence="1" id="KW-1133">Transmembrane helix</keyword>
<proteinExistence type="predicted"/>
<evidence type="ECO:0000256" key="1">
    <source>
        <dbReference type="SAM" id="Phobius"/>
    </source>
</evidence>
<evidence type="ECO:0000313" key="3">
    <source>
        <dbReference type="Proteomes" id="UP001141253"/>
    </source>
</evidence>
<keyword evidence="1" id="KW-0472">Membrane</keyword>
<reference evidence="2" key="1">
    <citation type="submission" date="2022-10" db="EMBL/GenBank/DDBJ databases">
        <authorList>
            <person name="Hyden B.L."/>
            <person name="Feng K."/>
            <person name="Yates T."/>
            <person name="Jawdy S."/>
            <person name="Smart L.B."/>
            <person name="Muchero W."/>
        </authorList>
    </citation>
    <scope>NUCLEOTIDE SEQUENCE</scope>
    <source>
        <tissue evidence="2">Shoot tip</tissue>
    </source>
</reference>
<keyword evidence="3" id="KW-1185">Reference proteome</keyword>
<keyword evidence="1" id="KW-0812">Transmembrane</keyword>
<evidence type="ECO:0000313" key="2">
    <source>
        <dbReference type="EMBL" id="KAJ6389525.1"/>
    </source>
</evidence>
<accession>A0ABQ9BUS3</accession>
<reference evidence="2" key="2">
    <citation type="journal article" date="2023" name="Int. J. Mol. Sci.">
        <title>De Novo Assembly and Annotation of 11 Diverse Shrub Willow (Salix) Genomes Reveals Novel Gene Organization in Sex-Linked Regions.</title>
        <authorList>
            <person name="Hyden B."/>
            <person name="Feng K."/>
            <person name="Yates T.B."/>
            <person name="Jawdy S."/>
            <person name="Cereghino C."/>
            <person name="Smart L.B."/>
            <person name="Muchero W."/>
        </authorList>
    </citation>
    <scope>NUCLEOTIDE SEQUENCE</scope>
    <source>
        <tissue evidence="2">Shoot tip</tissue>
    </source>
</reference>
<sequence>MHIEVTMMSLTSSKVSILFILYNFLFMVLHYVFNNPINPLSLLQSNRI</sequence>
<protein>
    <submittedName>
        <fullName evidence="2">Uncharacterized protein</fullName>
    </submittedName>
</protein>
<comment type="caution">
    <text evidence="2">The sequence shown here is derived from an EMBL/GenBank/DDBJ whole genome shotgun (WGS) entry which is preliminary data.</text>
</comment>
<dbReference type="Proteomes" id="UP001141253">
    <property type="component" value="Chromosome 3"/>
</dbReference>